<keyword evidence="4" id="KW-0804">Transcription</keyword>
<dbReference type="RefSeq" id="WP_265681240.1">
    <property type="nucleotide sequence ID" value="NZ_CP120863.1"/>
</dbReference>
<dbReference type="Pfam" id="PF00356">
    <property type="entry name" value="LacI"/>
    <property type="match status" value="1"/>
</dbReference>
<reference evidence="6 7" key="1">
    <citation type="submission" date="2023-03" db="EMBL/GenBank/DDBJ databases">
        <title>Roseibium porphyridii sp. nov. and Roseibium rhodosorbium sp. nov. isolated from marine algae, Porphyridium cruentum and Rhodosorus marinus, respectively.</title>
        <authorList>
            <person name="Lee M.W."/>
            <person name="Choi B.J."/>
            <person name="Lee J.K."/>
            <person name="Choi D.G."/>
            <person name="Baek J.H."/>
            <person name="Bayburt H."/>
            <person name="Kim J.M."/>
            <person name="Han D.M."/>
            <person name="Kim K.H."/>
            <person name="Jeon C.O."/>
        </authorList>
    </citation>
    <scope>NUCLEOTIDE SEQUENCE [LARGE SCALE GENOMIC DNA]</scope>
    <source>
        <strain evidence="6 7">KMA01</strain>
    </source>
</reference>
<keyword evidence="1" id="KW-0678">Repressor</keyword>
<accession>A0ABY8EYQ4</accession>
<dbReference type="InterPro" id="IPR046335">
    <property type="entry name" value="LacI/GalR-like_sensor"/>
</dbReference>
<dbReference type="Gene3D" id="3.40.50.2300">
    <property type="match status" value="2"/>
</dbReference>
<keyword evidence="7" id="KW-1185">Reference proteome</keyword>
<keyword evidence="3 6" id="KW-0238">DNA-binding</keyword>
<dbReference type="SMART" id="SM00354">
    <property type="entry name" value="HTH_LACI"/>
    <property type="match status" value="1"/>
</dbReference>
<dbReference type="InterPro" id="IPR000843">
    <property type="entry name" value="HTH_LacI"/>
</dbReference>
<evidence type="ECO:0000259" key="5">
    <source>
        <dbReference type="PROSITE" id="PS50932"/>
    </source>
</evidence>
<proteinExistence type="predicted"/>
<organism evidence="6 7">
    <name type="scientific">Roseibium porphyridii</name>
    <dbReference type="NCBI Taxonomy" id="2866279"/>
    <lineage>
        <taxon>Bacteria</taxon>
        <taxon>Pseudomonadati</taxon>
        <taxon>Pseudomonadota</taxon>
        <taxon>Alphaproteobacteria</taxon>
        <taxon>Hyphomicrobiales</taxon>
        <taxon>Stappiaceae</taxon>
        <taxon>Roseibium</taxon>
    </lineage>
</organism>
<gene>
    <name evidence="6" type="ORF">K1718_18600</name>
</gene>
<protein>
    <submittedName>
        <fullName evidence="6">LacI family DNA-binding transcriptional regulator</fullName>
    </submittedName>
</protein>
<evidence type="ECO:0000256" key="1">
    <source>
        <dbReference type="ARBA" id="ARBA00022491"/>
    </source>
</evidence>
<dbReference type="SUPFAM" id="SSF47413">
    <property type="entry name" value="lambda repressor-like DNA-binding domains"/>
    <property type="match status" value="1"/>
</dbReference>
<dbReference type="SUPFAM" id="SSF53822">
    <property type="entry name" value="Periplasmic binding protein-like I"/>
    <property type="match status" value="1"/>
</dbReference>
<dbReference type="PANTHER" id="PTHR30146">
    <property type="entry name" value="LACI-RELATED TRANSCRIPTIONAL REPRESSOR"/>
    <property type="match status" value="1"/>
</dbReference>
<dbReference type="Gene3D" id="1.10.260.40">
    <property type="entry name" value="lambda repressor-like DNA-binding domains"/>
    <property type="match status" value="1"/>
</dbReference>
<evidence type="ECO:0000313" key="6">
    <source>
        <dbReference type="EMBL" id="WFE88165.1"/>
    </source>
</evidence>
<keyword evidence="2" id="KW-0805">Transcription regulation</keyword>
<dbReference type="InterPro" id="IPR028082">
    <property type="entry name" value="Peripla_BP_I"/>
</dbReference>
<feature type="domain" description="HTH lacI-type" evidence="5">
    <location>
        <begin position="2"/>
        <end position="56"/>
    </location>
</feature>
<dbReference type="CDD" id="cd01392">
    <property type="entry name" value="HTH_LacI"/>
    <property type="match status" value="1"/>
</dbReference>
<dbReference type="EMBL" id="CP120863">
    <property type="protein sequence ID" value="WFE88165.1"/>
    <property type="molecule type" value="Genomic_DNA"/>
</dbReference>
<dbReference type="Pfam" id="PF13377">
    <property type="entry name" value="Peripla_BP_3"/>
    <property type="match status" value="1"/>
</dbReference>
<evidence type="ECO:0000256" key="3">
    <source>
        <dbReference type="ARBA" id="ARBA00023125"/>
    </source>
</evidence>
<evidence type="ECO:0000313" key="7">
    <source>
        <dbReference type="Proteomes" id="UP001209803"/>
    </source>
</evidence>
<dbReference type="InterPro" id="IPR010982">
    <property type="entry name" value="Lambda_DNA-bd_dom_sf"/>
</dbReference>
<evidence type="ECO:0000256" key="2">
    <source>
        <dbReference type="ARBA" id="ARBA00023015"/>
    </source>
</evidence>
<dbReference type="PANTHER" id="PTHR30146:SF148">
    <property type="entry name" value="HTH-TYPE TRANSCRIPTIONAL REPRESSOR PURR-RELATED"/>
    <property type="match status" value="1"/>
</dbReference>
<name>A0ABY8EYQ4_9HYPH</name>
<dbReference type="GO" id="GO:0003677">
    <property type="term" value="F:DNA binding"/>
    <property type="evidence" value="ECO:0007669"/>
    <property type="project" value="UniProtKB-KW"/>
</dbReference>
<dbReference type="Proteomes" id="UP001209803">
    <property type="component" value="Chromosome"/>
</dbReference>
<dbReference type="PROSITE" id="PS50932">
    <property type="entry name" value="HTH_LACI_2"/>
    <property type="match status" value="1"/>
</dbReference>
<evidence type="ECO:0000256" key="4">
    <source>
        <dbReference type="ARBA" id="ARBA00023163"/>
    </source>
</evidence>
<sequence length="325" mass="34619">MVSIKQIANDIGVSTATISNALTGKGRVSEELVTRIRARADELGYRPSTAARALKTGQTGILGLVMPDLTNPLFPRIAQTLSMEADKRKLGILIADSRGSADEQTEALRRLLDRGVDGLIVVPQKGTTPDPMPVPIAVLNTASDPGNSVSADHAGGGALVARHILDIGHRKIVILGGDEVSEVQRDRIAGMRSALPSDIDVDVFWGEAGIERSVEKVQAGATAIMATSDLIALQVRTELMRVQISVPDQVSLTGFDNMSFSSIMHPALTTVAQNVDEIASRAIDIISAKISGETPAQEGETVPMRLVVRQSTSIPSQLLTRRRPQ</sequence>
<dbReference type="CDD" id="cd06267">
    <property type="entry name" value="PBP1_LacI_sugar_binding-like"/>
    <property type="match status" value="1"/>
</dbReference>